<proteinExistence type="predicted"/>
<name>A0A0A6UH63_ACTUT</name>
<dbReference type="STRING" id="1869.MB27_28785"/>
<dbReference type="EMBL" id="JRTT01000044">
    <property type="protein sequence ID" value="KHD74423.1"/>
    <property type="molecule type" value="Genomic_DNA"/>
</dbReference>
<comment type="caution">
    <text evidence="1">The sequence shown here is derived from an EMBL/GenBank/DDBJ whole genome shotgun (WGS) entry which is preliminary data.</text>
</comment>
<accession>A0A0A6UH63</accession>
<protein>
    <submittedName>
        <fullName evidence="1">Uncharacterized protein</fullName>
    </submittedName>
</protein>
<reference evidence="1 2" key="1">
    <citation type="submission" date="2014-10" db="EMBL/GenBank/DDBJ databases">
        <title>Draft genome sequence of Actinoplanes utahensis NRRL 12052.</title>
        <authorList>
            <person name="Velasco-Bucheli B."/>
            <person name="del Cerro C."/>
            <person name="Hormigo D."/>
            <person name="Garcia J.L."/>
            <person name="Acebal C."/>
            <person name="Arroyo M."/>
            <person name="de la Mata I."/>
        </authorList>
    </citation>
    <scope>NUCLEOTIDE SEQUENCE [LARGE SCALE GENOMIC DNA]</scope>
    <source>
        <strain evidence="1 2">NRRL 12052</strain>
    </source>
</reference>
<evidence type="ECO:0000313" key="2">
    <source>
        <dbReference type="Proteomes" id="UP000054537"/>
    </source>
</evidence>
<gene>
    <name evidence="1" type="ORF">MB27_28785</name>
</gene>
<dbReference type="AlphaFoldDB" id="A0A0A6UH63"/>
<sequence>MAEESGPSEAVIARARSERFGALPPRIHPGDQVELVETRRLDARPATALSLEQERALHTAA</sequence>
<keyword evidence="2" id="KW-1185">Reference proteome</keyword>
<dbReference type="RefSeq" id="WP_043529559.1">
    <property type="nucleotide sequence ID" value="NZ_BAABKU010000029.1"/>
</dbReference>
<dbReference type="Proteomes" id="UP000054537">
    <property type="component" value="Unassembled WGS sequence"/>
</dbReference>
<dbReference type="OrthoDB" id="3298831at2"/>
<evidence type="ECO:0000313" key="1">
    <source>
        <dbReference type="EMBL" id="KHD74423.1"/>
    </source>
</evidence>
<organism evidence="1 2">
    <name type="scientific">Actinoplanes utahensis</name>
    <dbReference type="NCBI Taxonomy" id="1869"/>
    <lineage>
        <taxon>Bacteria</taxon>
        <taxon>Bacillati</taxon>
        <taxon>Actinomycetota</taxon>
        <taxon>Actinomycetes</taxon>
        <taxon>Micromonosporales</taxon>
        <taxon>Micromonosporaceae</taxon>
        <taxon>Actinoplanes</taxon>
    </lineage>
</organism>